<keyword evidence="1" id="KW-0732">Signal</keyword>
<protein>
    <recommendedName>
        <fullName evidence="4">DUF3019 domain-containing protein</fullName>
    </recommendedName>
</protein>
<evidence type="ECO:0008006" key="4">
    <source>
        <dbReference type="Google" id="ProtNLM"/>
    </source>
</evidence>
<accession>A0A919BCB3</accession>
<keyword evidence="3" id="KW-1185">Reference proteome</keyword>
<reference evidence="2" key="2">
    <citation type="submission" date="2020-09" db="EMBL/GenBank/DDBJ databases">
        <authorList>
            <person name="Sun Q."/>
            <person name="Kim S."/>
        </authorList>
    </citation>
    <scope>NUCLEOTIDE SEQUENCE</scope>
    <source>
        <strain evidence="2">KCTC 42731</strain>
    </source>
</reference>
<organism evidence="2 3">
    <name type="scientific">Thalassotalea marina</name>
    <dbReference type="NCBI Taxonomy" id="1673741"/>
    <lineage>
        <taxon>Bacteria</taxon>
        <taxon>Pseudomonadati</taxon>
        <taxon>Pseudomonadota</taxon>
        <taxon>Gammaproteobacteria</taxon>
        <taxon>Alteromonadales</taxon>
        <taxon>Colwelliaceae</taxon>
        <taxon>Thalassotalea</taxon>
    </lineage>
</organism>
<dbReference type="Pfam" id="PF11456">
    <property type="entry name" value="DUF3019"/>
    <property type="match status" value="1"/>
</dbReference>
<sequence>MYFKLGNQVAWFTLAFTLLIGLEAHAESTADKTPVITAQPSNCVTLHQGRACFAKVVINWQVDQPGNYCILAKHNGQTLHCWRNLKESQWIFEFQSAEKVEYQLVAADSKQILAETEITVSWVHKATPRKRRWRLF</sequence>
<feature type="signal peptide" evidence="1">
    <location>
        <begin position="1"/>
        <end position="26"/>
    </location>
</feature>
<evidence type="ECO:0000256" key="1">
    <source>
        <dbReference type="SAM" id="SignalP"/>
    </source>
</evidence>
<dbReference type="Proteomes" id="UP000623842">
    <property type="component" value="Unassembled WGS sequence"/>
</dbReference>
<proteinExistence type="predicted"/>
<dbReference type="AlphaFoldDB" id="A0A919BCB3"/>
<evidence type="ECO:0000313" key="3">
    <source>
        <dbReference type="Proteomes" id="UP000623842"/>
    </source>
</evidence>
<reference evidence="2" key="1">
    <citation type="journal article" date="2014" name="Int. J. Syst. Evol. Microbiol.">
        <title>Complete genome sequence of Corynebacterium casei LMG S-19264T (=DSM 44701T), isolated from a smear-ripened cheese.</title>
        <authorList>
            <consortium name="US DOE Joint Genome Institute (JGI-PGF)"/>
            <person name="Walter F."/>
            <person name="Albersmeier A."/>
            <person name="Kalinowski J."/>
            <person name="Ruckert C."/>
        </authorList>
    </citation>
    <scope>NUCLEOTIDE SEQUENCE</scope>
    <source>
        <strain evidence="2">KCTC 42731</strain>
    </source>
</reference>
<dbReference type="InterPro" id="IPR021559">
    <property type="entry name" value="DUF3019"/>
</dbReference>
<comment type="caution">
    <text evidence="2">The sequence shown here is derived from an EMBL/GenBank/DDBJ whole genome shotgun (WGS) entry which is preliminary data.</text>
</comment>
<evidence type="ECO:0000313" key="2">
    <source>
        <dbReference type="EMBL" id="GHF79224.1"/>
    </source>
</evidence>
<feature type="chain" id="PRO_5037249521" description="DUF3019 domain-containing protein" evidence="1">
    <location>
        <begin position="27"/>
        <end position="136"/>
    </location>
</feature>
<dbReference type="EMBL" id="BNCK01000001">
    <property type="protein sequence ID" value="GHF79224.1"/>
    <property type="molecule type" value="Genomic_DNA"/>
</dbReference>
<name>A0A919BCB3_9GAMM</name>
<dbReference type="RefSeq" id="WP_189766945.1">
    <property type="nucleotide sequence ID" value="NZ_BNCK01000001.1"/>
</dbReference>
<gene>
    <name evidence="2" type="ORF">GCM10017161_02980</name>
</gene>